<dbReference type="RefSeq" id="XP_009536551.1">
    <property type="nucleotide sequence ID" value="XM_009538256.1"/>
</dbReference>
<evidence type="ECO:0000256" key="3">
    <source>
        <dbReference type="ARBA" id="ARBA00007809"/>
    </source>
</evidence>
<evidence type="ECO:0000256" key="10">
    <source>
        <dbReference type="ARBA" id="ARBA00022989"/>
    </source>
</evidence>
<dbReference type="EMBL" id="JH159161">
    <property type="protein sequence ID" value="EGZ08379.1"/>
    <property type="molecule type" value="Genomic_DNA"/>
</dbReference>
<dbReference type="GO" id="GO:0051119">
    <property type="term" value="F:sugar transmembrane transporter activity"/>
    <property type="evidence" value="ECO:0007669"/>
    <property type="project" value="InterPro"/>
</dbReference>
<evidence type="ECO:0000256" key="5">
    <source>
        <dbReference type="ARBA" id="ARBA00022448"/>
    </source>
</evidence>
<evidence type="ECO:0000256" key="7">
    <source>
        <dbReference type="ARBA" id="ARBA00022597"/>
    </source>
</evidence>
<evidence type="ECO:0000256" key="12">
    <source>
        <dbReference type="ARBA" id="ARBA00023136"/>
    </source>
</evidence>
<evidence type="ECO:0000256" key="2">
    <source>
        <dbReference type="ARBA" id="ARBA00004653"/>
    </source>
</evidence>
<feature type="transmembrane region" description="Helical" evidence="13">
    <location>
        <begin position="7"/>
        <end position="26"/>
    </location>
</feature>
<evidence type="ECO:0000256" key="11">
    <source>
        <dbReference type="ARBA" id="ARBA00023034"/>
    </source>
</evidence>
<feature type="transmembrane region" description="Helical" evidence="13">
    <location>
        <begin position="174"/>
        <end position="195"/>
    </location>
</feature>
<dbReference type="STRING" id="1094619.G5A903"/>
<accession>G5A903</accession>
<dbReference type="InterPro" id="IPR004316">
    <property type="entry name" value="SWEET_rpt"/>
</dbReference>
<keyword evidence="11" id="KW-0333">Golgi apparatus</keyword>
<dbReference type="GO" id="GO:0000139">
    <property type="term" value="C:Golgi membrane"/>
    <property type="evidence" value="ECO:0007669"/>
    <property type="project" value="UniProtKB-SubCell"/>
</dbReference>
<gene>
    <name evidence="14" type="ORF">PHYSODRAFT_348130</name>
</gene>
<keyword evidence="9" id="KW-0677">Repeat</keyword>
<keyword evidence="6" id="KW-1003">Cell membrane</keyword>
<keyword evidence="12 13" id="KW-0472">Membrane</keyword>
<dbReference type="Proteomes" id="UP000002640">
    <property type="component" value="Unassembled WGS sequence"/>
</dbReference>
<dbReference type="PANTHER" id="PTHR10791:SF30">
    <property type="entry name" value="SUGAR TRANSPORTER SWEET1"/>
    <property type="match status" value="1"/>
</dbReference>
<feature type="transmembrane region" description="Helical" evidence="13">
    <location>
        <begin position="52"/>
        <end position="74"/>
    </location>
</feature>
<dbReference type="InterPro" id="IPR047664">
    <property type="entry name" value="SWEET"/>
</dbReference>
<feature type="transmembrane region" description="Helical" evidence="13">
    <location>
        <begin position="86"/>
        <end position="106"/>
    </location>
</feature>
<evidence type="ECO:0000256" key="1">
    <source>
        <dbReference type="ARBA" id="ARBA00004651"/>
    </source>
</evidence>
<dbReference type="Gene3D" id="1.20.1280.290">
    <property type="match status" value="1"/>
</dbReference>
<dbReference type="SMR" id="G5A903"/>
<evidence type="ECO:0000256" key="4">
    <source>
        <dbReference type="ARBA" id="ARBA00021741"/>
    </source>
</evidence>
<dbReference type="Pfam" id="PF03083">
    <property type="entry name" value="MtN3_slv"/>
    <property type="match status" value="1"/>
</dbReference>
<protein>
    <recommendedName>
        <fullName evidence="4">Sugar transporter SWEET1</fullName>
    </recommendedName>
</protein>
<evidence type="ECO:0000313" key="14">
    <source>
        <dbReference type="EMBL" id="EGZ08379.1"/>
    </source>
</evidence>
<keyword evidence="7" id="KW-0762">Sugar transport</keyword>
<reference evidence="14 15" key="1">
    <citation type="journal article" date="2006" name="Science">
        <title>Phytophthora genome sequences uncover evolutionary origins and mechanisms of pathogenesis.</title>
        <authorList>
            <person name="Tyler B.M."/>
            <person name="Tripathy S."/>
            <person name="Zhang X."/>
            <person name="Dehal P."/>
            <person name="Jiang R.H."/>
            <person name="Aerts A."/>
            <person name="Arredondo F.D."/>
            <person name="Baxter L."/>
            <person name="Bensasson D."/>
            <person name="Beynon J.L."/>
            <person name="Chapman J."/>
            <person name="Damasceno C.M."/>
            <person name="Dorrance A.E."/>
            <person name="Dou D."/>
            <person name="Dickerman A.W."/>
            <person name="Dubchak I.L."/>
            <person name="Garbelotto M."/>
            <person name="Gijzen M."/>
            <person name="Gordon S.G."/>
            <person name="Govers F."/>
            <person name="Grunwald N.J."/>
            <person name="Huang W."/>
            <person name="Ivors K.L."/>
            <person name="Jones R.W."/>
            <person name="Kamoun S."/>
            <person name="Krampis K."/>
            <person name="Lamour K.H."/>
            <person name="Lee M.K."/>
            <person name="McDonald W.H."/>
            <person name="Medina M."/>
            <person name="Meijer H.J."/>
            <person name="Nordberg E.K."/>
            <person name="Maclean D.J."/>
            <person name="Ospina-Giraldo M.D."/>
            <person name="Morris P.F."/>
            <person name="Phuntumart V."/>
            <person name="Putnam N.H."/>
            <person name="Rash S."/>
            <person name="Rose J.K."/>
            <person name="Sakihama Y."/>
            <person name="Salamov A.A."/>
            <person name="Savidor A."/>
            <person name="Scheuring C.F."/>
            <person name="Smith B.M."/>
            <person name="Sobral B.W."/>
            <person name="Terry A."/>
            <person name="Torto-Alalibo T.A."/>
            <person name="Win J."/>
            <person name="Xu Z."/>
            <person name="Zhang H."/>
            <person name="Grigoriev I.V."/>
            <person name="Rokhsar D.S."/>
            <person name="Boore J.L."/>
        </authorList>
    </citation>
    <scope>NUCLEOTIDE SEQUENCE [LARGE SCALE GENOMIC DNA]</scope>
    <source>
        <strain evidence="14 15">P6497</strain>
    </source>
</reference>
<sequence length="253" mass="27569">MSIQATAVLVFKIVTIITTVMMRISLLPDFNRWCRNRSTGDMAFYAYAIDDYVPLFATSTLGVVMGLVLSGSFYHWTNDKREVLKIFAVAVVVCLAITIYSILALSRKTGQSRHSVETTLGFTTIATTIGMYASPMAMIRTKTASSMPFTMGIANVLNSFCWAIYAPLVNNMFIMTPNIVGVVLGSTQMIVTYIYRPKTPTNSQVAAVLSEDKAPLAVLVLSGQEQSRGSALDCSKGSSFVTLPSPCHQDLKS</sequence>
<keyword evidence="5" id="KW-0813">Transport</keyword>
<keyword evidence="10 13" id="KW-1133">Transmembrane helix</keyword>
<proteinExistence type="inferred from homology"/>
<evidence type="ECO:0000313" key="15">
    <source>
        <dbReference type="Proteomes" id="UP000002640"/>
    </source>
</evidence>
<dbReference type="PANTHER" id="PTHR10791">
    <property type="entry name" value="RAG1-ACTIVATING PROTEIN 1"/>
    <property type="match status" value="1"/>
</dbReference>
<dbReference type="AlphaFoldDB" id="G5A903"/>
<evidence type="ECO:0000256" key="13">
    <source>
        <dbReference type="SAM" id="Phobius"/>
    </source>
</evidence>
<keyword evidence="8 13" id="KW-0812">Transmembrane</keyword>
<evidence type="ECO:0000256" key="8">
    <source>
        <dbReference type="ARBA" id="ARBA00022692"/>
    </source>
</evidence>
<evidence type="ECO:0000256" key="9">
    <source>
        <dbReference type="ARBA" id="ARBA00022737"/>
    </source>
</evidence>
<organism evidence="14 15">
    <name type="scientific">Phytophthora sojae (strain P6497)</name>
    <name type="common">Soybean stem and root rot agent</name>
    <name type="synonym">Phytophthora megasperma f. sp. glycines</name>
    <dbReference type="NCBI Taxonomy" id="1094619"/>
    <lineage>
        <taxon>Eukaryota</taxon>
        <taxon>Sar</taxon>
        <taxon>Stramenopiles</taxon>
        <taxon>Oomycota</taxon>
        <taxon>Peronosporomycetes</taxon>
        <taxon>Peronosporales</taxon>
        <taxon>Peronosporaceae</taxon>
        <taxon>Phytophthora</taxon>
    </lineage>
</organism>
<dbReference type="FunFam" id="1.20.1280.290:FF:000004">
    <property type="entry name" value="Sugar transporter SWEET"/>
    <property type="match status" value="1"/>
</dbReference>
<dbReference type="GO" id="GO:0005886">
    <property type="term" value="C:plasma membrane"/>
    <property type="evidence" value="ECO:0007669"/>
    <property type="project" value="UniProtKB-SubCell"/>
</dbReference>
<comment type="subcellular location">
    <subcellularLocation>
        <location evidence="1">Cell membrane</location>
        <topology evidence="1">Multi-pass membrane protein</topology>
    </subcellularLocation>
    <subcellularLocation>
        <location evidence="2">Golgi apparatus membrane</location>
        <topology evidence="2">Multi-pass membrane protein</topology>
    </subcellularLocation>
</comment>
<feature type="transmembrane region" description="Helical" evidence="13">
    <location>
        <begin position="149"/>
        <end position="168"/>
    </location>
</feature>
<dbReference type="GeneID" id="20648945"/>
<feature type="transmembrane region" description="Helical" evidence="13">
    <location>
        <begin position="118"/>
        <end position="137"/>
    </location>
</feature>
<comment type="similarity">
    <text evidence="3">Belongs to the SWEET sugar transporter family.</text>
</comment>
<dbReference type="InParanoid" id="G5A903"/>
<name>G5A903_PHYSP</name>
<dbReference type="KEGG" id="psoj:PHYSODRAFT_348130"/>
<evidence type="ECO:0000256" key="6">
    <source>
        <dbReference type="ARBA" id="ARBA00022475"/>
    </source>
</evidence>
<keyword evidence="15" id="KW-1185">Reference proteome</keyword>